<dbReference type="RefSeq" id="WP_413273760.1">
    <property type="nucleotide sequence ID" value="NZ_JBHFNQ010000210.1"/>
</dbReference>
<gene>
    <name evidence="4" type="ORF">ACE1CC_28245</name>
</gene>
<evidence type="ECO:0000313" key="4">
    <source>
        <dbReference type="EMBL" id="MFB2880757.1"/>
    </source>
</evidence>
<dbReference type="Pfam" id="PF02571">
    <property type="entry name" value="CbiJ"/>
    <property type="match status" value="1"/>
</dbReference>
<evidence type="ECO:0000313" key="5">
    <source>
        <dbReference type="Proteomes" id="UP001576774"/>
    </source>
</evidence>
<dbReference type="InterPro" id="IPR003723">
    <property type="entry name" value="Precorrin-6x_reduct"/>
</dbReference>
<dbReference type="NCBIfam" id="TIGR00715">
    <property type="entry name" value="precor6x_red"/>
    <property type="match status" value="1"/>
</dbReference>
<keyword evidence="5" id="KW-1185">Reference proteome</keyword>
<dbReference type="PANTHER" id="PTHR36925">
    <property type="entry name" value="COBALT-PRECORRIN-6A REDUCTASE"/>
    <property type="match status" value="1"/>
</dbReference>
<dbReference type="EMBL" id="JBHFNQ010000210">
    <property type="protein sequence ID" value="MFB2880757.1"/>
    <property type="molecule type" value="Genomic_DNA"/>
</dbReference>
<evidence type="ECO:0000256" key="2">
    <source>
        <dbReference type="ARBA" id="ARBA00022573"/>
    </source>
</evidence>
<reference evidence="4 5" key="1">
    <citation type="submission" date="2024-09" db="EMBL/GenBank/DDBJ databases">
        <title>Floridaenema gen nov. (Aerosakkonemataceae, Aerosakkonematales ord. nov., Cyanobacteria) from benthic tropical and subtropical fresh waters, with the description of four new species.</title>
        <authorList>
            <person name="Moretto J.A."/>
            <person name="Berthold D.E."/>
            <person name="Lefler F.W."/>
            <person name="Huang I.-S."/>
            <person name="Laughinghouse H. IV."/>
        </authorList>
    </citation>
    <scope>NUCLEOTIDE SEQUENCE [LARGE SCALE GENOMIC DNA]</scope>
    <source>
        <strain evidence="4 5">BLCC-F46</strain>
    </source>
</reference>
<keyword evidence="3 4" id="KW-0560">Oxidoreductase</keyword>
<dbReference type="Proteomes" id="UP001576774">
    <property type="component" value="Unassembled WGS sequence"/>
</dbReference>
<keyword evidence="2" id="KW-0169">Cobalamin biosynthesis</keyword>
<dbReference type="NCBIfam" id="NF005970">
    <property type="entry name" value="PRK08057.1-4"/>
    <property type="match status" value="1"/>
</dbReference>
<proteinExistence type="predicted"/>
<evidence type="ECO:0000256" key="3">
    <source>
        <dbReference type="ARBA" id="ARBA00023002"/>
    </source>
</evidence>
<sequence>MQKETETQDRIWLIGGTGESAKLATALLQIGLPLVISVTTESARSLYPISPLLQVWVERFNLSQINQFLTEQNIIAVLDASHPYAVEISQNAIAACSQKDIPYLRFERARCGDGEMGRWGDGEVGGRLIYLDSFNQLVAGEYLVGERVLFTVGYKVLPLFKDWHERSTLFARVLPATTSIEAALAAGFTQDKLFAMRPPIPINLERELWRHWQISMVVTKASGAPGGENIKRQLAAELGVTLVIIEPPIMNYPQVTSDLEEAIAFCQQHLGNQNV</sequence>
<comment type="caution">
    <text evidence="4">The sequence shown here is derived from an EMBL/GenBank/DDBJ whole genome shotgun (WGS) entry which is preliminary data.</text>
</comment>
<comment type="pathway">
    <text evidence="1">Cofactor biosynthesis; adenosylcobalamin biosynthesis.</text>
</comment>
<protein>
    <submittedName>
        <fullName evidence="4">Cobalt-precorrin-6A reductase</fullName>
        <ecNumber evidence="4">1.3.1.106</ecNumber>
    </submittedName>
</protein>
<organism evidence="4 5">
    <name type="scientific">Floridaenema aerugineum BLCC-F46</name>
    <dbReference type="NCBI Taxonomy" id="3153654"/>
    <lineage>
        <taxon>Bacteria</taxon>
        <taxon>Bacillati</taxon>
        <taxon>Cyanobacteriota</taxon>
        <taxon>Cyanophyceae</taxon>
        <taxon>Oscillatoriophycideae</taxon>
        <taxon>Aerosakkonematales</taxon>
        <taxon>Aerosakkonemataceae</taxon>
        <taxon>Floridanema</taxon>
        <taxon>Floridanema aerugineum</taxon>
    </lineage>
</organism>
<dbReference type="PROSITE" id="PS51014">
    <property type="entry name" value="COBK_CBIJ"/>
    <property type="match status" value="1"/>
</dbReference>
<dbReference type="PANTHER" id="PTHR36925:SF1">
    <property type="entry name" value="COBALT-PRECORRIN-6A REDUCTASE"/>
    <property type="match status" value="1"/>
</dbReference>
<dbReference type="EC" id="1.3.1.106" evidence="4"/>
<dbReference type="GO" id="GO:0016491">
    <property type="term" value="F:oxidoreductase activity"/>
    <property type="evidence" value="ECO:0007669"/>
    <property type="project" value="UniProtKB-KW"/>
</dbReference>
<evidence type="ECO:0000256" key="1">
    <source>
        <dbReference type="ARBA" id="ARBA00004953"/>
    </source>
</evidence>
<name>A0ABV4XD86_9CYAN</name>
<accession>A0ABV4XD86</accession>